<dbReference type="Proteomes" id="UP001408356">
    <property type="component" value="Unassembled WGS sequence"/>
</dbReference>
<keyword evidence="7" id="KW-1185">Reference proteome</keyword>
<dbReference type="SUPFAM" id="SSF49503">
    <property type="entry name" value="Cupredoxins"/>
    <property type="match status" value="3"/>
</dbReference>
<comment type="similarity">
    <text evidence="1">Belongs to the multicopper oxidase family.</text>
</comment>
<proteinExistence type="inferred from homology"/>
<keyword evidence="2" id="KW-0186">Copper</keyword>
<reference evidence="6 7" key="1">
    <citation type="journal article" date="2024" name="J. Plant Pathol.">
        <title>Sequence and assembly of the genome of Seiridium unicorne, isolate CBS 538.82, causal agent of cypress canker disease.</title>
        <authorList>
            <person name="Scali E."/>
            <person name="Rocca G.D."/>
            <person name="Danti R."/>
            <person name="Garbelotto M."/>
            <person name="Barberini S."/>
            <person name="Baroncelli R."/>
            <person name="Emiliani G."/>
        </authorList>
    </citation>
    <scope>NUCLEOTIDE SEQUENCE [LARGE SCALE GENOMIC DNA]</scope>
    <source>
        <strain evidence="6 7">BM-138-508</strain>
    </source>
</reference>
<gene>
    <name evidence="6" type="ORF">SUNI508_07367</name>
</gene>
<comment type="caution">
    <text evidence="6">The sequence shown here is derived from an EMBL/GenBank/DDBJ whole genome shotgun (WGS) entry which is preliminary data.</text>
</comment>
<feature type="domain" description="Plastocyanin-like" evidence="4">
    <location>
        <begin position="431"/>
        <end position="550"/>
    </location>
</feature>
<evidence type="ECO:0000259" key="3">
    <source>
        <dbReference type="Pfam" id="PF00394"/>
    </source>
</evidence>
<organism evidence="6 7">
    <name type="scientific">Seiridium unicorne</name>
    <dbReference type="NCBI Taxonomy" id="138068"/>
    <lineage>
        <taxon>Eukaryota</taxon>
        <taxon>Fungi</taxon>
        <taxon>Dikarya</taxon>
        <taxon>Ascomycota</taxon>
        <taxon>Pezizomycotina</taxon>
        <taxon>Sordariomycetes</taxon>
        <taxon>Xylariomycetidae</taxon>
        <taxon>Amphisphaeriales</taxon>
        <taxon>Sporocadaceae</taxon>
        <taxon>Seiridium</taxon>
    </lineage>
</organism>
<dbReference type="InterPro" id="IPR008972">
    <property type="entry name" value="Cupredoxin"/>
</dbReference>
<dbReference type="Gene3D" id="2.60.40.420">
    <property type="entry name" value="Cupredoxins - blue copper proteins"/>
    <property type="match status" value="3"/>
</dbReference>
<feature type="domain" description="Plastocyanin-like" evidence="5">
    <location>
        <begin position="75"/>
        <end position="191"/>
    </location>
</feature>
<dbReference type="CDD" id="cd13901">
    <property type="entry name" value="CuRO_3_MaLCC_like"/>
    <property type="match status" value="1"/>
</dbReference>
<dbReference type="InterPro" id="IPR045087">
    <property type="entry name" value="Cu-oxidase_fam"/>
</dbReference>
<protein>
    <submittedName>
        <fullName evidence="6">Multicopper oxidase-domain-containing protein</fullName>
    </submittedName>
</protein>
<evidence type="ECO:0000313" key="7">
    <source>
        <dbReference type="Proteomes" id="UP001408356"/>
    </source>
</evidence>
<feature type="domain" description="Plastocyanin-like" evidence="3">
    <location>
        <begin position="202"/>
        <end position="360"/>
    </location>
</feature>
<evidence type="ECO:0000313" key="6">
    <source>
        <dbReference type="EMBL" id="KAK9419392.1"/>
    </source>
</evidence>
<evidence type="ECO:0000259" key="5">
    <source>
        <dbReference type="Pfam" id="PF07732"/>
    </source>
</evidence>
<dbReference type="InterPro" id="IPR011706">
    <property type="entry name" value="Cu-oxidase_C"/>
</dbReference>
<dbReference type="EMBL" id="JARVKF010000320">
    <property type="protein sequence ID" value="KAK9419392.1"/>
    <property type="molecule type" value="Genomic_DNA"/>
</dbReference>
<dbReference type="Pfam" id="PF07732">
    <property type="entry name" value="Cu-oxidase_3"/>
    <property type="match status" value="1"/>
</dbReference>
<dbReference type="PANTHER" id="PTHR11709">
    <property type="entry name" value="MULTI-COPPER OXIDASE"/>
    <property type="match status" value="1"/>
</dbReference>
<evidence type="ECO:0000256" key="1">
    <source>
        <dbReference type="ARBA" id="ARBA00010609"/>
    </source>
</evidence>
<dbReference type="InterPro" id="IPR011707">
    <property type="entry name" value="Cu-oxidase-like_N"/>
</dbReference>
<dbReference type="InterPro" id="IPR001117">
    <property type="entry name" value="Cu-oxidase_2nd"/>
</dbReference>
<dbReference type="CDD" id="cd13854">
    <property type="entry name" value="CuRO_1_MaLCC_like"/>
    <property type="match status" value="1"/>
</dbReference>
<dbReference type="Pfam" id="PF00394">
    <property type="entry name" value="Cu-oxidase"/>
    <property type="match status" value="1"/>
</dbReference>
<evidence type="ECO:0000259" key="4">
    <source>
        <dbReference type="Pfam" id="PF07731"/>
    </source>
</evidence>
<name>A0ABR2UXJ4_9PEZI</name>
<dbReference type="Pfam" id="PF07731">
    <property type="entry name" value="Cu-oxidase_2"/>
    <property type="match status" value="1"/>
</dbReference>
<accession>A0ABR2UXJ4</accession>
<evidence type="ECO:0000256" key="2">
    <source>
        <dbReference type="ARBA" id="ARBA00023008"/>
    </source>
</evidence>
<sequence>MDFFTGRNGLVSDLGPGLQNGNSIWGTFEQPWLLPWIQDNGIDSQSCPWGELGTGDNPYTSAPDTGITRYYGWSITRGYLQPDGYNKSVVLVNDQFPGPLIEANWGDWIEVTVTNNIETVDEGTSMHWHGLLQESTPFMDGVPGVTQCPIAPGSTFTYRFRATLFGTSWYHSHYSAQNSGGLHGPIVIHGPSNVDYDIDVGPIEVTDWWHADYYSVVESIMAPNFSGRSYSDGNLINGKNNFNCSVAAAAGDTTSCTTNAGISKFKFISGKTHRLRFINSGSQGTQRISIDGHTMSVIANDFVEIQPYNTTVITLGVGQRADVLVTADAGAANSSFWLRANLTSCASANAPNAAAAIFYESADTDAAPNSTAWDVPDPGDCANDPLENTIPVYAVELPEPSWTQNLDIGTFINESGNYLWTLGGVSARVDYNSPSLLQATEGNFSWTAEQNVLDFGTNSSIRLIINNPTVSPHPMHAHGLNMYILADGAGNYDGTSLVRTENPMRRDVQNVRAFGHIVVQVDASNPGIWPFHCHIAWHSSAGFFSQFVFQSDQIANLDVPQSVTDGCAAWSGFTSVDTPDQIDSGL</sequence>
<dbReference type="PANTHER" id="PTHR11709:SF145">
    <property type="entry name" value="LCC1"/>
    <property type="match status" value="1"/>
</dbReference>